<dbReference type="InterPro" id="IPR023323">
    <property type="entry name" value="Tex-like_dom_sf"/>
</dbReference>
<evidence type="ECO:0000313" key="4">
    <source>
        <dbReference type="Proteomes" id="UP000004121"/>
    </source>
</evidence>
<proteinExistence type="predicted"/>
<dbReference type="FunFam" id="1.10.10.650:FF:000001">
    <property type="entry name" value="S1 RNA-binding domain 1"/>
    <property type="match status" value="1"/>
</dbReference>
<dbReference type="InParanoid" id="C2KZ93"/>
<dbReference type="InterPro" id="IPR055179">
    <property type="entry name" value="Tex-like_central_region"/>
</dbReference>
<dbReference type="InterPro" id="IPR041692">
    <property type="entry name" value="HHH_9"/>
</dbReference>
<dbReference type="FunCoup" id="C2KZ93">
    <property type="interactions" value="239"/>
</dbReference>
<dbReference type="Gene3D" id="3.30.420.140">
    <property type="entry name" value="YqgF/RNase H-like domain"/>
    <property type="match status" value="1"/>
</dbReference>
<dbReference type="GO" id="GO:0003729">
    <property type="term" value="F:mRNA binding"/>
    <property type="evidence" value="ECO:0007669"/>
    <property type="project" value="TreeGrafter"/>
</dbReference>
<dbReference type="EMBL" id="ACKX01000182">
    <property type="protein sequence ID" value="EEJ50900.1"/>
    <property type="molecule type" value="Genomic_DNA"/>
</dbReference>
<comment type="caution">
    <text evidence="3">The sequence shown here is derived from an EMBL/GenBank/DDBJ whole genome shotgun (WGS) entry which is preliminary data.</text>
</comment>
<dbReference type="FunFam" id="3.30.420.140:FF:000001">
    <property type="entry name" value="RNA-binding transcriptional accessory protein"/>
    <property type="match status" value="1"/>
</dbReference>
<dbReference type="GO" id="GO:0003735">
    <property type="term" value="F:structural constituent of ribosome"/>
    <property type="evidence" value="ECO:0007669"/>
    <property type="project" value="TreeGrafter"/>
</dbReference>
<dbReference type="InterPro" id="IPR003029">
    <property type="entry name" value="S1_domain"/>
</dbReference>
<dbReference type="STRING" id="585501.HMPREF6123_1812"/>
<dbReference type="InterPro" id="IPR018974">
    <property type="entry name" value="Tex-like_N"/>
</dbReference>
<dbReference type="SUPFAM" id="SSF47781">
    <property type="entry name" value="RuvA domain 2-like"/>
    <property type="match status" value="2"/>
</dbReference>
<dbReference type="FunFam" id="1.10.150.310:FF:000001">
    <property type="entry name" value="RNA-binding transcriptional accessory protein"/>
    <property type="match status" value="1"/>
</dbReference>
<dbReference type="eggNOG" id="COG2183">
    <property type="taxonomic scope" value="Bacteria"/>
</dbReference>
<dbReference type="InterPro" id="IPR012340">
    <property type="entry name" value="NA-bd_OB-fold"/>
</dbReference>
<sequence>MQRKWQAYQTDRNCTENGRPIRRKKSKKEKSKKMDIIQKISEDLSLKKKQVEAAVQLLDEGNTVPFIARYRKELTSGLNDEELRNLEEKLQYLRKLEERRESILHSIEEQGKLTEELKKEILAADTAVRLEDLYLPYKPKRRTRGMIAREKGLEGLAKALLLPCDNPEAEAEKYISPEKEVLTATDALNYAKDILAEDFSEDARLREWIRNKSLKEGFICSSLKEKEETPESKTYENYFSYEEKVQSIPGHRILALNRGEKEKILSVKLRFPEEDILHYIEEQMQVSKKGKCRPYLEEAIADSYKRLIAPSIETEIRNILTEKADDGAILVFSDNLKQLLMQAPITGKVVLGWDPGFRTGCKIAVVDATGKVLDTTVIYPTPPKNQVKESMAKIHQLIQKHHVDIIALGNGTASRESEKVISDYLKEQKSPVKYVIVNEAGASVYSASKLATEEFPNFDVGERSSTSMARRLQDPLAELVKIDPKSIGVGQYQHDMNQSKLTEQLNKVVEDCVNKVGVDLNTASASLLSYISGISKTIAKNIVAFREENGAFKSRKELLKVAKLGPKAFEQSAGFLRIRGGKELLDMTSVHPESYSVAKEMLALAGIAENELLSGKGKEMGKILSSLPGGLKGVEQKLSVGEYTLKDIIEALAKPGRDPREDVPAPILREDVLELEDLKEGMVLQGTVRNVIDFGAFVDIGVHQDGLVHISALSKKFVKHPLDVVKLGDIVKVKVLSVDVARKKISLSMKDVE</sequence>
<dbReference type="Gene3D" id="1.10.10.650">
    <property type="entry name" value="RuvA domain 2-like"/>
    <property type="match status" value="1"/>
</dbReference>
<protein>
    <submittedName>
        <fullName evidence="3">Tex-like protein N-terminal domain protein</fullName>
    </submittedName>
</protein>
<dbReference type="Gene3D" id="2.40.50.140">
    <property type="entry name" value="Nucleic acid-binding proteins"/>
    <property type="match status" value="1"/>
</dbReference>
<dbReference type="HOGENOM" id="CLU_009833_0_2_9"/>
<organism evidence="3 4">
    <name type="scientific">Oribacterium sinus F0268</name>
    <dbReference type="NCBI Taxonomy" id="585501"/>
    <lineage>
        <taxon>Bacteria</taxon>
        <taxon>Bacillati</taxon>
        <taxon>Bacillota</taxon>
        <taxon>Clostridia</taxon>
        <taxon>Lachnospirales</taxon>
        <taxon>Lachnospiraceae</taxon>
        <taxon>Oribacterium</taxon>
    </lineage>
</organism>
<dbReference type="InterPro" id="IPR044146">
    <property type="entry name" value="S1_Tex"/>
</dbReference>
<dbReference type="InterPro" id="IPR050437">
    <property type="entry name" value="Ribos_protein_bS1-like"/>
</dbReference>
<dbReference type="InterPro" id="IPR023319">
    <property type="entry name" value="Tex-like_HTH_dom_sf"/>
</dbReference>
<feature type="region of interest" description="Disordered" evidence="1">
    <location>
        <begin position="1"/>
        <end position="32"/>
    </location>
</feature>
<dbReference type="SUPFAM" id="SSF53098">
    <property type="entry name" value="Ribonuclease H-like"/>
    <property type="match status" value="1"/>
</dbReference>
<dbReference type="FunFam" id="2.40.50.140:FF:000051">
    <property type="entry name" value="RNA-binding transcriptional accessory protein"/>
    <property type="match status" value="1"/>
</dbReference>
<dbReference type="Proteomes" id="UP000004121">
    <property type="component" value="Unassembled WGS sequence"/>
</dbReference>
<dbReference type="PANTHER" id="PTHR10724">
    <property type="entry name" value="30S RIBOSOMAL PROTEIN S1"/>
    <property type="match status" value="1"/>
</dbReference>
<feature type="compositionally biased region" description="Basic residues" evidence="1">
    <location>
        <begin position="20"/>
        <end position="31"/>
    </location>
</feature>
<name>C2KZ93_9FIRM</name>
<dbReference type="GO" id="GO:0006412">
    <property type="term" value="P:translation"/>
    <property type="evidence" value="ECO:0007669"/>
    <property type="project" value="TreeGrafter"/>
</dbReference>
<accession>C2KZ93</accession>
<evidence type="ECO:0000256" key="1">
    <source>
        <dbReference type="SAM" id="MobiDB-lite"/>
    </source>
</evidence>
<dbReference type="Gene3D" id="1.10.3500.10">
    <property type="entry name" value="Tex N-terminal region-like"/>
    <property type="match status" value="1"/>
</dbReference>
<dbReference type="InterPro" id="IPR032639">
    <property type="entry name" value="Tex_YqgF"/>
</dbReference>
<dbReference type="SMART" id="SM00316">
    <property type="entry name" value="S1"/>
    <property type="match status" value="1"/>
</dbReference>
<reference evidence="3 4" key="1">
    <citation type="submission" date="2009-04" db="EMBL/GenBank/DDBJ databases">
        <authorList>
            <person name="Qin X."/>
            <person name="Bachman B."/>
            <person name="Battles P."/>
            <person name="Bell A."/>
            <person name="Bess C."/>
            <person name="Bickham C."/>
            <person name="Chaboub L."/>
            <person name="Chen D."/>
            <person name="Coyle M."/>
            <person name="Deiros D.R."/>
            <person name="Dinh H."/>
            <person name="Forbes L."/>
            <person name="Fowler G."/>
            <person name="Francisco L."/>
            <person name="Fu Q."/>
            <person name="Gubbala S."/>
            <person name="Hale W."/>
            <person name="Han Y."/>
            <person name="Hemphill L."/>
            <person name="Highlander S.K."/>
            <person name="Hirani K."/>
            <person name="Hogues M."/>
            <person name="Jackson L."/>
            <person name="Jakkamsetti A."/>
            <person name="Javaid M."/>
            <person name="Jiang H."/>
            <person name="Korchina V."/>
            <person name="Kovar C."/>
            <person name="Lara F."/>
            <person name="Lee S."/>
            <person name="Mata R."/>
            <person name="Mathew T."/>
            <person name="Moen C."/>
            <person name="Morales K."/>
            <person name="Munidasa M."/>
            <person name="Nazareth L."/>
            <person name="Ngo R."/>
            <person name="Nguyen L."/>
            <person name="Okwuonu G."/>
            <person name="Ongeri F."/>
            <person name="Patil S."/>
            <person name="Petrosino J."/>
            <person name="Pham C."/>
            <person name="Pham P."/>
            <person name="Pu L.-L."/>
            <person name="Puazo M."/>
            <person name="Raj R."/>
            <person name="Reid J."/>
            <person name="Rouhana J."/>
            <person name="Saada N."/>
            <person name="Shang Y."/>
            <person name="Simmons D."/>
            <person name="Thornton R."/>
            <person name="Warren J."/>
            <person name="Weissenberger G."/>
            <person name="Zhang J."/>
            <person name="Zhang L."/>
            <person name="Zhou C."/>
            <person name="Zhu D."/>
            <person name="Muzny D."/>
            <person name="Worley K."/>
            <person name="Gibbs R."/>
        </authorList>
    </citation>
    <scope>NUCLEOTIDE SEQUENCE [LARGE SCALE GENOMIC DNA]</scope>
    <source>
        <strain evidence="3 4">F0268</strain>
    </source>
</reference>
<dbReference type="AlphaFoldDB" id="C2KZ93"/>
<feature type="domain" description="S1 motif" evidence="2">
    <location>
        <begin position="681"/>
        <end position="750"/>
    </location>
</feature>
<evidence type="ECO:0000259" key="2">
    <source>
        <dbReference type="PROSITE" id="PS50126"/>
    </source>
</evidence>
<dbReference type="Pfam" id="PF09371">
    <property type="entry name" value="Tex_N"/>
    <property type="match status" value="1"/>
</dbReference>
<dbReference type="PANTHER" id="PTHR10724:SF10">
    <property type="entry name" value="S1 RNA-BINDING DOMAIN-CONTAINING PROTEIN 1"/>
    <property type="match status" value="1"/>
</dbReference>
<dbReference type="InterPro" id="IPR012337">
    <property type="entry name" value="RNaseH-like_sf"/>
</dbReference>
<evidence type="ECO:0000313" key="3">
    <source>
        <dbReference type="EMBL" id="EEJ50900.1"/>
    </source>
</evidence>
<dbReference type="PROSITE" id="PS50126">
    <property type="entry name" value="S1"/>
    <property type="match status" value="1"/>
</dbReference>
<dbReference type="Pfam" id="PF22706">
    <property type="entry name" value="Tex_central_region"/>
    <property type="match status" value="1"/>
</dbReference>
<dbReference type="Pfam" id="PF16921">
    <property type="entry name" value="Tex_YqgF"/>
    <property type="match status" value="1"/>
</dbReference>
<gene>
    <name evidence="3" type="ORF">HMPREF6123_1812</name>
</gene>
<dbReference type="SUPFAM" id="SSF158832">
    <property type="entry name" value="Tex N-terminal region-like"/>
    <property type="match status" value="1"/>
</dbReference>
<dbReference type="SMART" id="SM00732">
    <property type="entry name" value="YqgFc"/>
    <property type="match status" value="1"/>
</dbReference>
<dbReference type="InterPro" id="IPR010994">
    <property type="entry name" value="RuvA_2-like"/>
</dbReference>
<dbReference type="Pfam" id="PF17674">
    <property type="entry name" value="HHH_9"/>
    <property type="match status" value="1"/>
</dbReference>
<dbReference type="Pfam" id="PF12836">
    <property type="entry name" value="HHH_3"/>
    <property type="match status" value="1"/>
</dbReference>
<dbReference type="CDD" id="cd05685">
    <property type="entry name" value="S1_Tex"/>
    <property type="match status" value="1"/>
</dbReference>
<dbReference type="Gene3D" id="1.10.150.310">
    <property type="entry name" value="Tex RuvX-like domain-like"/>
    <property type="match status" value="1"/>
</dbReference>
<dbReference type="SUPFAM" id="SSF50249">
    <property type="entry name" value="Nucleic acid-binding proteins"/>
    <property type="match status" value="1"/>
</dbReference>
<dbReference type="InterPro" id="IPR037027">
    <property type="entry name" value="YqgF/RNaseH-like_dom_sf"/>
</dbReference>
<feature type="compositionally biased region" description="Polar residues" evidence="1">
    <location>
        <begin position="7"/>
        <end position="16"/>
    </location>
</feature>
<keyword evidence="4" id="KW-1185">Reference proteome</keyword>
<dbReference type="GO" id="GO:0006139">
    <property type="term" value="P:nucleobase-containing compound metabolic process"/>
    <property type="evidence" value="ECO:0007669"/>
    <property type="project" value="InterPro"/>
</dbReference>
<dbReference type="GO" id="GO:0005737">
    <property type="term" value="C:cytoplasm"/>
    <property type="evidence" value="ECO:0007669"/>
    <property type="project" value="UniProtKB-ARBA"/>
</dbReference>
<dbReference type="InterPro" id="IPR006641">
    <property type="entry name" value="YqgF/RNaseH-like_dom"/>
</dbReference>
<dbReference type="Pfam" id="PF00575">
    <property type="entry name" value="S1"/>
    <property type="match status" value="1"/>
</dbReference>